<protein>
    <submittedName>
        <fullName evidence="1">Uncharacterized protein</fullName>
    </submittedName>
</protein>
<evidence type="ECO:0000313" key="1">
    <source>
        <dbReference type="EMBL" id="GMT12568.1"/>
    </source>
</evidence>
<feature type="non-terminal residue" evidence="1">
    <location>
        <position position="1"/>
    </location>
</feature>
<keyword evidence="2" id="KW-1185">Reference proteome</keyword>
<name>A0AAV5V2F4_9BILA</name>
<sequence length="74" mass="8652">RDFTLVQSATGHCCLVRQLVDDDYHYVYLCRDDGTEVTELTLMDSKLYKEATTFVFGKREMNTIPARILERMVE</sequence>
<evidence type="ECO:0000313" key="2">
    <source>
        <dbReference type="Proteomes" id="UP001432322"/>
    </source>
</evidence>
<dbReference type="Proteomes" id="UP001432322">
    <property type="component" value="Unassembled WGS sequence"/>
</dbReference>
<accession>A0AAV5V2F4</accession>
<proteinExistence type="predicted"/>
<organism evidence="1 2">
    <name type="scientific">Pristionchus fissidentatus</name>
    <dbReference type="NCBI Taxonomy" id="1538716"/>
    <lineage>
        <taxon>Eukaryota</taxon>
        <taxon>Metazoa</taxon>
        <taxon>Ecdysozoa</taxon>
        <taxon>Nematoda</taxon>
        <taxon>Chromadorea</taxon>
        <taxon>Rhabditida</taxon>
        <taxon>Rhabditina</taxon>
        <taxon>Diplogasteromorpha</taxon>
        <taxon>Diplogasteroidea</taxon>
        <taxon>Neodiplogasteridae</taxon>
        <taxon>Pristionchus</taxon>
    </lineage>
</organism>
<reference evidence="1" key="1">
    <citation type="submission" date="2023-10" db="EMBL/GenBank/DDBJ databases">
        <title>Genome assembly of Pristionchus species.</title>
        <authorList>
            <person name="Yoshida K."/>
            <person name="Sommer R.J."/>
        </authorList>
    </citation>
    <scope>NUCLEOTIDE SEQUENCE</scope>
    <source>
        <strain evidence="1">RS5133</strain>
    </source>
</reference>
<gene>
    <name evidence="1" type="ORF">PFISCL1PPCAC_3865</name>
</gene>
<comment type="caution">
    <text evidence="1">The sequence shown here is derived from an EMBL/GenBank/DDBJ whole genome shotgun (WGS) entry which is preliminary data.</text>
</comment>
<feature type="non-terminal residue" evidence="1">
    <location>
        <position position="74"/>
    </location>
</feature>
<dbReference type="AlphaFoldDB" id="A0AAV5V2F4"/>
<dbReference type="EMBL" id="BTSY01000001">
    <property type="protein sequence ID" value="GMT12568.1"/>
    <property type="molecule type" value="Genomic_DNA"/>
</dbReference>